<evidence type="ECO:0000313" key="2">
    <source>
        <dbReference type="Proteomes" id="UP000829196"/>
    </source>
</evidence>
<gene>
    <name evidence="1" type="ORF">KFK09_012799</name>
</gene>
<name>A0A8T3BJW1_DENNO</name>
<organism evidence="1 2">
    <name type="scientific">Dendrobium nobile</name>
    <name type="common">Orchid</name>
    <dbReference type="NCBI Taxonomy" id="94219"/>
    <lineage>
        <taxon>Eukaryota</taxon>
        <taxon>Viridiplantae</taxon>
        <taxon>Streptophyta</taxon>
        <taxon>Embryophyta</taxon>
        <taxon>Tracheophyta</taxon>
        <taxon>Spermatophyta</taxon>
        <taxon>Magnoliopsida</taxon>
        <taxon>Liliopsida</taxon>
        <taxon>Asparagales</taxon>
        <taxon>Orchidaceae</taxon>
        <taxon>Epidendroideae</taxon>
        <taxon>Malaxideae</taxon>
        <taxon>Dendrobiinae</taxon>
        <taxon>Dendrobium</taxon>
    </lineage>
</organism>
<reference evidence="1" key="1">
    <citation type="journal article" date="2022" name="Front. Genet.">
        <title>Chromosome-Scale Assembly of the Dendrobium nobile Genome Provides Insights Into the Molecular Mechanism of the Biosynthesis of the Medicinal Active Ingredient of Dendrobium.</title>
        <authorList>
            <person name="Xu Q."/>
            <person name="Niu S.-C."/>
            <person name="Li K.-L."/>
            <person name="Zheng P.-J."/>
            <person name="Zhang X.-J."/>
            <person name="Jia Y."/>
            <person name="Liu Y."/>
            <person name="Niu Y.-X."/>
            <person name="Yu L.-H."/>
            <person name="Chen D.-F."/>
            <person name="Zhang G.-Q."/>
        </authorList>
    </citation>
    <scope>NUCLEOTIDE SEQUENCE</scope>
    <source>
        <tissue evidence="1">Leaf</tissue>
    </source>
</reference>
<dbReference type="AlphaFoldDB" id="A0A8T3BJW1"/>
<keyword evidence="2" id="KW-1185">Reference proteome</keyword>
<protein>
    <submittedName>
        <fullName evidence="1">Uncharacterized protein</fullName>
    </submittedName>
</protein>
<sequence>MTYSKNSAGERSIHLRQFFVLRNLSKKRLKEKKDGYLRSEMKKCAKEEKEIEFYWR</sequence>
<comment type="caution">
    <text evidence="1">The sequence shown here is derived from an EMBL/GenBank/DDBJ whole genome shotgun (WGS) entry which is preliminary data.</text>
</comment>
<dbReference type="EMBL" id="JAGYWB010000009">
    <property type="protein sequence ID" value="KAI0512161.1"/>
    <property type="molecule type" value="Genomic_DNA"/>
</dbReference>
<evidence type="ECO:0000313" key="1">
    <source>
        <dbReference type="EMBL" id="KAI0512161.1"/>
    </source>
</evidence>
<accession>A0A8T3BJW1</accession>
<proteinExistence type="predicted"/>
<dbReference type="Proteomes" id="UP000829196">
    <property type="component" value="Unassembled WGS sequence"/>
</dbReference>